<evidence type="ECO:0000259" key="1">
    <source>
        <dbReference type="Pfam" id="PF13456"/>
    </source>
</evidence>
<proteinExistence type="predicted"/>
<dbReference type="PANTHER" id="PTHR33116">
    <property type="entry name" value="REVERSE TRANSCRIPTASE ZINC-BINDING DOMAIN-CONTAINING PROTEIN-RELATED-RELATED"/>
    <property type="match status" value="1"/>
</dbReference>
<dbReference type="Pfam" id="PF13456">
    <property type="entry name" value="RVT_3"/>
    <property type="match status" value="1"/>
</dbReference>
<feature type="domain" description="Reverse transcriptase zinc-binding" evidence="2">
    <location>
        <begin position="222"/>
        <end position="318"/>
    </location>
</feature>
<dbReference type="InterPro" id="IPR026960">
    <property type="entry name" value="RVT-Znf"/>
</dbReference>
<name>A0A2N9G0L1_FAGSY</name>
<dbReference type="InterPro" id="IPR002156">
    <property type="entry name" value="RNaseH_domain"/>
</dbReference>
<gene>
    <name evidence="3" type="ORF">FSB_LOCUS20974</name>
</gene>
<dbReference type="EMBL" id="OIVN01001361">
    <property type="protein sequence ID" value="SPC93092.1"/>
    <property type="molecule type" value="Genomic_DNA"/>
</dbReference>
<evidence type="ECO:0008006" key="4">
    <source>
        <dbReference type="Google" id="ProtNLM"/>
    </source>
</evidence>
<feature type="domain" description="RNase H type-1" evidence="1">
    <location>
        <begin position="428"/>
        <end position="517"/>
    </location>
</feature>
<dbReference type="GO" id="GO:0004523">
    <property type="term" value="F:RNA-DNA hybrid ribonuclease activity"/>
    <property type="evidence" value="ECO:0007669"/>
    <property type="project" value="InterPro"/>
</dbReference>
<reference evidence="3" key="1">
    <citation type="submission" date="2018-02" db="EMBL/GenBank/DDBJ databases">
        <authorList>
            <person name="Cohen D.B."/>
            <person name="Kent A.D."/>
        </authorList>
    </citation>
    <scope>NUCLEOTIDE SEQUENCE</scope>
</reference>
<sequence length="526" mass="59126">MATRDDIVDFFGTSPTTKFEKYLGLPPVIGRAKKKAFQEIKDRVWKKLQGWKEKLLSQAGREVLLKVVIQAIPTYAMSVFKFPAGLCEEISAMANSFWWGQRRAGRKIHWLNKKELVRAKSDGVGFLRSGLRWHVGVGSHINIWQDSWLSVSPSFKVITTAPVLPGIASVESLIDAESMTWKKSLIEQIFLPRDSELILKIPLSPRRPPDKLIWSGSNKGQYTVKSGYQLLLSQQRSHEAPASSSLNGGSKFWNAIWAVWVAPKVRLFIWRACRDILPTQTKLFDRNISHSFTCLWCGEEPETCDHVLWCCEFVQHVWREYAASIPVDFEVDMTFRDFIDRCTRELQCPSLEIVFTTAWDVWNARNEMFWDGKIVGVLEICQRAVGYAIDFMEAGEQLLSKCAGSDVPIVQSWKAPVQGRYKMNLAVSFRPAEKLLGVGVLIRDCQGLVMAAFCTCSTACGDVLQDQARAVMFGVHHALEIGILQVEVESCFQELTGLINAGPPCLAANGVLVDDICSFFSSVSIC</sequence>
<dbReference type="AlphaFoldDB" id="A0A2N9G0L1"/>
<organism evidence="3">
    <name type="scientific">Fagus sylvatica</name>
    <name type="common">Beechnut</name>
    <dbReference type="NCBI Taxonomy" id="28930"/>
    <lineage>
        <taxon>Eukaryota</taxon>
        <taxon>Viridiplantae</taxon>
        <taxon>Streptophyta</taxon>
        <taxon>Embryophyta</taxon>
        <taxon>Tracheophyta</taxon>
        <taxon>Spermatophyta</taxon>
        <taxon>Magnoliopsida</taxon>
        <taxon>eudicotyledons</taxon>
        <taxon>Gunneridae</taxon>
        <taxon>Pentapetalae</taxon>
        <taxon>rosids</taxon>
        <taxon>fabids</taxon>
        <taxon>Fagales</taxon>
        <taxon>Fagaceae</taxon>
        <taxon>Fagus</taxon>
    </lineage>
</organism>
<dbReference type="GO" id="GO:0003676">
    <property type="term" value="F:nucleic acid binding"/>
    <property type="evidence" value="ECO:0007669"/>
    <property type="project" value="InterPro"/>
</dbReference>
<dbReference type="Pfam" id="PF13966">
    <property type="entry name" value="zf-RVT"/>
    <property type="match status" value="1"/>
</dbReference>
<evidence type="ECO:0000259" key="2">
    <source>
        <dbReference type="Pfam" id="PF13966"/>
    </source>
</evidence>
<evidence type="ECO:0000313" key="3">
    <source>
        <dbReference type="EMBL" id="SPC93092.1"/>
    </source>
</evidence>
<accession>A0A2N9G0L1</accession>
<protein>
    <recommendedName>
        <fullName evidence="4">Reverse transcriptase zinc-binding domain-containing protein</fullName>
    </recommendedName>
</protein>
<dbReference type="PANTHER" id="PTHR33116:SF86">
    <property type="entry name" value="REVERSE TRANSCRIPTASE DOMAIN-CONTAINING PROTEIN"/>
    <property type="match status" value="1"/>
</dbReference>